<protein>
    <submittedName>
        <fullName evidence="1">Uncharacterized protein</fullName>
    </submittedName>
</protein>
<dbReference type="HOGENOM" id="CLU_1100994_0_0_2"/>
<dbReference type="eggNOG" id="arCOG01397">
    <property type="taxonomic scope" value="Archaea"/>
</dbReference>
<dbReference type="EMBL" id="AL445065">
    <property type="protein sequence ID" value="CAC11832.1"/>
    <property type="molecule type" value="Genomic_DNA"/>
</dbReference>
<proteinExistence type="predicted"/>
<name>Q9HKA7_THEAC</name>
<dbReference type="STRING" id="273075.gene:9571914"/>
<keyword evidence="2" id="KW-1185">Reference proteome</keyword>
<dbReference type="PaxDb" id="273075-Ta0694"/>
<dbReference type="EnsemblBacteria" id="CAC11832">
    <property type="protein sequence ID" value="CAC11832"/>
    <property type="gene ID" value="CAC11832"/>
</dbReference>
<reference evidence="1 2" key="1">
    <citation type="journal article" date="2000" name="Nature">
        <title>The genome sequence of the thermoacidophilic scavenger Thermoplasma acidophilum.</title>
        <authorList>
            <person name="Ruepp A."/>
            <person name="Graml W."/>
            <person name="Santos-Martinez M.L."/>
            <person name="Koretke K.K."/>
            <person name="Volker C."/>
            <person name="Mewes H.W."/>
            <person name="Frishman D."/>
            <person name="Stocker S."/>
            <person name="Lupas A.N."/>
            <person name="Baumeister W."/>
        </authorList>
    </citation>
    <scope>NUCLEOTIDE SEQUENCE [LARGE SCALE GENOMIC DNA]</scope>
    <source>
        <strain evidence="2">ATCC 25905 / DSM 1728 / JCM 9062 / NBRC 15155 / AMRC-C165</strain>
    </source>
</reference>
<gene>
    <name evidence="1" type="ordered locus">Ta0694</name>
</gene>
<dbReference type="Proteomes" id="UP000001024">
    <property type="component" value="Chromosome"/>
</dbReference>
<sequence>MVSKAINSAMNQVDGIVVVGSPGRNLEIEDEKVTFIQSQISDVGKRYFIGLEKIDADYYFLLDYDDIFLSNKVNALKRVFENGKGGAAKESEYYNPSLNYISNVIRNRIDWHISEYSFDADFKKYLLKFVEKYSIPTHVSFDKILFAIMLNYGNMHVVNSKLTEIVSHGDSRMHAKRKRKFYSETYKVFEKFKSIPDLNQSCRQYVEYTYDLNRYLSEPTRENYEHLLASGKYPIPLYKRLYYKYYSIMKPE</sequence>
<dbReference type="KEGG" id="tac:Ta0694"/>
<organism evidence="1 2">
    <name type="scientific">Thermoplasma acidophilum (strain ATCC 25905 / DSM 1728 / JCM 9062 / NBRC 15155 / AMRC-C165)</name>
    <dbReference type="NCBI Taxonomy" id="273075"/>
    <lineage>
        <taxon>Archaea</taxon>
        <taxon>Methanobacteriati</taxon>
        <taxon>Thermoplasmatota</taxon>
        <taxon>Thermoplasmata</taxon>
        <taxon>Thermoplasmatales</taxon>
        <taxon>Thermoplasmataceae</taxon>
        <taxon>Thermoplasma</taxon>
    </lineage>
</organism>
<evidence type="ECO:0000313" key="2">
    <source>
        <dbReference type="Proteomes" id="UP000001024"/>
    </source>
</evidence>
<dbReference type="Gene3D" id="3.90.550.10">
    <property type="entry name" value="Spore Coat Polysaccharide Biosynthesis Protein SpsA, Chain A"/>
    <property type="match status" value="1"/>
</dbReference>
<dbReference type="AlphaFoldDB" id="Q9HKA7"/>
<evidence type="ECO:0000313" key="1">
    <source>
        <dbReference type="EMBL" id="CAC11832.1"/>
    </source>
</evidence>
<dbReference type="InParanoid" id="Q9HKA7"/>
<dbReference type="SUPFAM" id="SSF53448">
    <property type="entry name" value="Nucleotide-diphospho-sugar transferases"/>
    <property type="match status" value="1"/>
</dbReference>
<accession>Q9HKA7</accession>
<dbReference type="InterPro" id="IPR029044">
    <property type="entry name" value="Nucleotide-diphossugar_trans"/>
</dbReference>